<name>A0A1I5N0H5_9GAMM</name>
<accession>A0A1I5N0H5</accession>
<sequence length="288" mass="33206">MIAVADWAISSALFGEQDLSRTDLVDVLMENQVYTSQDFCNEFIDQVWHYLEHFFNHVKLRSIALETRKISFRDDWREDLALAYCLTASLRKIYSTWSKAHCGNHLIQGAILEELTKISLSNYHPTLQFKTTGWSGTATNAKFEELVNNICSDANFTQKDLQLWDNGQIKDLGLDVYGYLPGHGRRPGTHFMMYQCASGDNWQDKRSTPDLNIWGDIIKTYTTPIKGMSIPFFVDETDFQKSLIVIKGPLLDRTTLLSKISPDQISEELANTIEEWVHERVDKLQYYD</sequence>
<dbReference type="AlphaFoldDB" id="A0A1I5N0H5"/>
<dbReference type="STRING" id="658457.SAMN05216601_1067"/>
<evidence type="ECO:0000313" key="2">
    <source>
        <dbReference type="Proteomes" id="UP000182400"/>
    </source>
</evidence>
<organism evidence="1 2">
    <name type="scientific">Ectopseudomonas composti</name>
    <dbReference type="NCBI Taxonomy" id="658457"/>
    <lineage>
        <taxon>Bacteria</taxon>
        <taxon>Pseudomonadati</taxon>
        <taxon>Pseudomonadota</taxon>
        <taxon>Gammaproteobacteria</taxon>
        <taxon>Pseudomonadales</taxon>
        <taxon>Pseudomonadaceae</taxon>
        <taxon>Ectopseudomonas</taxon>
    </lineage>
</organism>
<gene>
    <name evidence="1" type="ORF">SAMN05216601_1067</name>
</gene>
<dbReference type="Proteomes" id="UP000182400">
    <property type="component" value="Unassembled WGS sequence"/>
</dbReference>
<protein>
    <submittedName>
        <fullName evidence="1">Uncharacterized protein</fullName>
    </submittedName>
</protein>
<proteinExistence type="predicted"/>
<reference evidence="1 2" key="1">
    <citation type="submission" date="2016-10" db="EMBL/GenBank/DDBJ databases">
        <authorList>
            <person name="de Groot N.N."/>
        </authorList>
    </citation>
    <scope>NUCLEOTIDE SEQUENCE [LARGE SCALE GENOMIC DNA]</scope>
    <source>
        <strain evidence="1 2">CCUG 59231</strain>
    </source>
</reference>
<dbReference type="EMBL" id="FOWP01000006">
    <property type="protein sequence ID" value="SFP15405.1"/>
    <property type="molecule type" value="Genomic_DNA"/>
</dbReference>
<evidence type="ECO:0000313" key="1">
    <source>
        <dbReference type="EMBL" id="SFP15405.1"/>
    </source>
</evidence>